<protein>
    <submittedName>
        <fullName evidence="3">Histidine kinase</fullName>
    </submittedName>
</protein>
<accession>A0A1I1JKM2</accession>
<dbReference type="EMBL" id="FOLE01000006">
    <property type="protein sequence ID" value="SFC49149.1"/>
    <property type="molecule type" value="Genomic_DNA"/>
</dbReference>
<dbReference type="InterPro" id="IPR010559">
    <property type="entry name" value="Sig_transdc_His_kin_internal"/>
</dbReference>
<feature type="transmembrane region" description="Helical" evidence="1">
    <location>
        <begin position="78"/>
        <end position="99"/>
    </location>
</feature>
<dbReference type="OrthoDB" id="9792992at2"/>
<dbReference type="RefSeq" id="WP_091512213.1">
    <property type="nucleotide sequence ID" value="NZ_FOLE01000006.1"/>
</dbReference>
<reference evidence="3 4" key="1">
    <citation type="submission" date="2016-10" db="EMBL/GenBank/DDBJ databases">
        <authorList>
            <person name="de Groot N.N."/>
        </authorList>
    </citation>
    <scope>NUCLEOTIDE SEQUENCE [LARGE SCALE GENOMIC DNA]</scope>
    <source>
        <strain evidence="3 4">DSM 6793</strain>
    </source>
</reference>
<dbReference type="GO" id="GO:0016020">
    <property type="term" value="C:membrane"/>
    <property type="evidence" value="ECO:0007669"/>
    <property type="project" value="InterPro"/>
</dbReference>
<dbReference type="SUPFAM" id="SSF55874">
    <property type="entry name" value="ATPase domain of HSP90 chaperone/DNA topoisomerase II/histidine kinase"/>
    <property type="match status" value="1"/>
</dbReference>
<dbReference type="GO" id="GO:0000155">
    <property type="term" value="F:phosphorelay sensor kinase activity"/>
    <property type="evidence" value="ECO:0007669"/>
    <property type="project" value="InterPro"/>
</dbReference>
<dbReference type="STRING" id="927664.SAMN05421780_10637"/>
<evidence type="ECO:0000259" key="2">
    <source>
        <dbReference type="Pfam" id="PF06580"/>
    </source>
</evidence>
<keyword evidence="4" id="KW-1185">Reference proteome</keyword>
<organism evidence="3 4">
    <name type="scientific">Flexibacter flexilis DSM 6793</name>
    <dbReference type="NCBI Taxonomy" id="927664"/>
    <lineage>
        <taxon>Bacteria</taxon>
        <taxon>Pseudomonadati</taxon>
        <taxon>Bacteroidota</taxon>
        <taxon>Cytophagia</taxon>
        <taxon>Cytophagales</taxon>
        <taxon>Flexibacteraceae</taxon>
        <taxon>Flexibacter</taxon>
    </lineage>
</organism>
<keyword evidence="1" id="KW-0812">Transmembrane</keyword>
<feature type="domain" description="Signal transduction histidine kinase internal region" evidence="2">
    <location>
        <begin position="162"/>
        <end position="240"/>
    </location>
</feature>
<keyword evidence="1" id="KW-0472">Membrane</keyword>
<dbReference type="PANTHER" id="PTHR34220">
    <property type="entry name" value="SENSOR HISTIDINE KINASE YPDA"/>
    <property type="match status" value="1"/>
</dbReference>
<dbReference type="AlphaFoldDB" id="A0A1I1JKM2"/>
<keyword evidence="3" id="KW-0808">Transferase</keyword>
<evidence type="ECO:0000313" key="3">
    <source>
        <dbReference type="EMBL" id="SFC49149.1"/>
    </source>
</evidence>
<feature type="transmembrane region" description="Helical" evidence="1">
    <location>
        <begin position="12"/>
        <end position="31"/>
    </location>
</feature>
<dbReference type="Pfam" id="PF06580">
    <property type="entry name" value="His_kinase"/>
    <property type="match status" value="1"/>
</dbReference>
<keyword evidence="3" id="KW-0418">Kinase</keyword>
<name>A0A1I1JKM2_9BACT</name>
<dbReference type="PANTHER" id="PTHR34220:SF7">
    <property type="entry name" value="SENSOR HISTIDINE KINASE YPDA"/>
    <property type="match status" value="1"/>
</dbReference>
<evidence type="ECO:0000313" key="4">
    <source>
        <dbReference type="Proteomes" id="UP000199514"/>
    </source>
</evidence>
<sequence length="352" mass="40934">MQNSLSFNPYLNFLLHLLGWSLLGFMILLYIPLSWDVKLPYEFWAWQTLNLFVMVALFYGNAKIIVPQTIFKGKFSLFVGWIIAVLVLTQLLSYVYHSYTGLHAKMATVLYFKAKKATNFNQFVFTAMLLVLALSTSWAMLQHWQRTANYRQQLEHDKTMTELALLKTQINPHFFFNSLNSIYALTYLNVEDSRQALHTLSRMMRYLLYSTEDENTTLFKEVNFLKDYIALMRLRSTDKLKINTFIHENLQDMPIAPMLLLPFVENAFKHGVNATQTSSIDIQLYQRNEKLHFEVVNSIFVENNNNSETAEGGIGLTNTRRRLQLLYPNRHELAAGTNHAGKYEVSLQLDLV</sequence>
<feature type="transmembrane region" description="Helical" evidence="1">
    <location>
        <begin position="43"/>
        <end position="66"/>
    </location>
</feature>
<feature type="transmembrane region" description="Helical" evidence="1">
    <location>
        <begin position="119"/>
        <end position="141"/>
    </location>
</feature>
<dbReference type="InterPro" id="IPR050640">
    <property type="entry name" value="Bact_2-comp_sensor_kinase"/>
</dbReference>
<gene>
    <name evidence="3" type="ORF">SAMN05421780_10637</name>
</gene>
<evidence type="ECO:0000256" key="1">
    <source>
        <dbReference type="SAM" id="Phobius"/>
    </source>
</evidence>
<dbReference type="InterPro" id="IPR036890">
    <property type="entry name" value="HATPase_C_sf"/>
</dbReference>
<dbReference type="Gene3D" id="3.30.565.10">
    <property type="entry name" value="Histidine kinase-like ATPase, C-terminal domain"/>
    <property type="match status" value="1"/>
</dbReference>
<proteinExistence type="predicted"/>
<keyword evidence="1" id="KW-1133">Transmembrane helix</keyword>
<dbReference type="Proteomes" id="UP000199514">
    <property type="component" value="Unassembled WGS sequence"/>
</dbReference>